<keyword evidence="4" id="KW-1035">Host cytoplasm</keyword>
<gene>
    <name evidence="8" type="ORF">IAB77_08415</name>
</gene>
<dbReference type="AlphaFoldDB" id="A0A9D1CTN5"/>
<feature type="signal peptide" evidence="6">
    <location>
        <begin position="1"/>
        <end position="22"/>
    </location>
</feature>
<dbReference type="PANTHER" id="PTHR38107">
    <property type="match status" value="1"/>
</dbReference>
<reference evidence="8" key="1">
    <citation type="submission" date="2020-10" db="EMBL/GenBank/DDBJ databases">
        <authorList>
            <person name="Gilroy R."/>
        </authorList>
    </citation>
    <scope>NUCLEOTIDE SEQUENCE</scope>
    <source>
        <strain evidence="8">ChiBcolR7-354</strain>
    </source>
</reference>
<dbReference type="InterPro" id="IPR033907">
    <property type="entry name" value="Endolysin_autolysin"/>
</dbReference>
<evidence type="ECO:0000313" key="8">
    <source>
        <dbReference type="EMBL" id="HIQ79264.1"/>
    </source>
</evidence>
<accession>A0A9D1CTN5</accession>
<dbReference type="GO" id="GO:0003796">
    <property type="term" value="F:lysozyme activity"/>
    <property type="evidence" value="ECO:0007669"/>
    <property type="project" value="UniProtKB-EC"/>
</dbReference>
<evidence type="ECO:0000313" key="9">
    <source>
        <dbReference type="Proteomes" id="UP000824262"/>
    </source>
</evidence>
<proteinExistence type="inferred from homology"/>
<keyword evidence="2 5" id="KW-0081">Bacteriolytic enzyme</keyword>
<keyword evidence="6" id="KW-0732">Signal</keyword>
<evidence type="ECO:0000256" key="4">
    <source>
        <dbReference type="ARBA" id="ARBA00023200"/>
    </source>
</evidence>
<dbReference type="PROSITE" id="PS51257">
    <property type="entry name" value="PROKAR_LIPOPROTEIN"/>
    <property type="match status" value="1"/>
</dbReference>
<dbReference type="InterPro" id="IPR001119">
    <property type="entry name" value="SLH_dom"/>
</dbReference>
<dbReference type="SUPFAM" id="SSF53955">
    <property type="entry name" value="Lysozyme-like"/>
    <property type="match status" value="1"/>
</dbReference>
<name>A0A9D1CTN5_9FIRM</name>
<dbReference type="Pfam" id="PF00395">
    <property type="entry name" value="SLH"/>
    <property type="match status" value="1"/>
</dbReference>
<dbReference type="InterPro" id="IPR051018">
    <property type="entry name" value="Bacteriophage_GH24"/>
</dbReference>
<dbReference type="PANTHER" id="PTHR38107:SF3">
    <property type="entry name" value="LYSOZYME RRRD-RELATED"/>
    <property type="match status" value="1"/>
</dbReference>
<dbReference type="EC" id="3.2.1.17" evidence="5"/>
<dbReference type="PROSITE" id="PS51272">
    <property type="entry name" value="SLH"/>
    <property type="match status" value="2"/>
</dbReference>
<dbReference type="Proteomes" id="UP000824262">
    <property type="component" value="Unassembled WGS sequence"/>
</dbReference>
<comment type="similarity">
    <text evidence="5">Belongs to the glycosyl hydrolase 24 family.</text>
</comment>
<feature type="chain" id="PRO_5039213715" description="Lysozyme" evidence="6">
    <location>
        <begin position="23"/>
        <end position="373"/>
    </location>
</feature>
<dbReference type="EMBL" id="DVGA01000090">
    <property type="protein sequence ID" value="HIQ79264.1"/>
    <property type="molecule type" value="Genomic_DNA"/>
</dbReference>
<keyword evidence="3" id="KW-0677">Repeat</keyword>
<evidence type="ECO:0000256" key="3">
    <source>
        <dbReference type="ARBA" id="ARBA00022737"/>
    </source>
</evidence>
<reference evidence="8" key="2">
    <citation type="journal article" date="2021" name="PeerJ">
        <title>Extensive microbial diversity within the chicken gut microbiome revealed by metagenomics and culture.</title>
        <authorList>
            <person name="Gilroy R."/>
            <person name="Ravi A."/>
            <person name="Getino M."/>
            <person name="Pursley I."/>
            <person name="Horton D.L."/>
            <person name="Alikhan N.F."/>
            <person name="Baker D."/>
            <person name="Gharbi K."/>
            <person name="Hall N."/>
            <person name="Watson M."/>
            <person name="Adriaenssens E.M."/>
            <person name="Foster-Nyarko E."/>
            <person name="Jarju S."/>
            <person name="Secka A."/>
            <person name="Antonio M."/>
            <person name="Oren A."/>
            <person name="Chaudhuri R.R."/>
            <person name="La Ragione R."/>
            <person name="Hildebrand F."/>
            <person name="Pallen M.J."/>
        </authorList>
    </citation>
    <scope>NUCLEOTIDE SEQUENCE</scope>
    <source>
        <strain evidence="8">ChiBcolR7-354</strain>
    </source>
</reference>
<dbReference type="GO" id="GO:0031640">
    <property type="term" value="P:killing of cells of another organism"/>
    <property type="evidence" value="ECO:0007669"/>
    <property type="project" value="UniProtKB-KW"/>
</dbReference>
<protein>
    <recommendedName>
        <fullName evidence="5">Lysozyme</fullName>
        <ecNumber evidence="5">3.2.1.17</ecNumber>
    </recommendedName>
</protein>
<evidence type="ECO:0000256" key="2">
    <source>
        <dbReference type="ARBA" id="ARBA00022638"/>
    </source>
</evidence>
<dbReference type="GO" id="GO:0009253">
    <property type="term" value="P:peptidoglycan catabolic process"/>
    <property type="evidence" value="ECO:0007669"/>
    <property type="project" value="InterPro"/>
</dbReference>
<keyword evidence="5" id="KW-0378">Hydrolase</keyword>
<comment type="catalytic activity">
    <reaction evidence="5">
        <text>Hydrolysis of (1-&gt;4)-beta-linkages between N-acetylmuramic acid and N-acetyl-D-glucosamine residues in a peptidoglycan and between N-acetyl-D-glucosamine residues in chitodextrins.</text>
        <dbReference type="EC" id="3.2.1.17"/>
    </reaction>
</comment>
<dbReference type="InterPro" id="IPR023347">
    <property type="entry name" value="Lysozyme_dom_sf"/>
</dbReference>
<dbReference type="GO" id="GO:0016998">
    <property type="term" value="P:cell wall macromolecule catabolic process"/>
    <property type="evidence" value="ECO:0007669"/>
    <property type="project" value="InterPro"/>
</dbReference>
<keyword evidence="5" id="KW-0326">Glycosidase</keyword>
<feature type="domain" description="SLH" evidence="7">
    <location>
        <begin position="315"/>
        <end position="373"/>
    </location>
</feature>
<dbReference type="CDD" id="cd00737">
    <property type="entry name" value="lyz_endolysin_autolysin"/>
    <property type="match status" value="1"/>
</dbReference>
<evidence type="ECO:0000256" key="5">
    <source>
        <dbReference type="RuleBase" id="RU003788"/>
    </source>
</evidence>
<feature type="domain" description="SLH" evidence="7">
    <location>
        <begin position="210"/>
        <end position="273"/>
    </location>
</feature>
<dbReference type="GO" id="GO:0042742">
    <property type="term" value="P:defense response to bacterium"/>
    <property type="evidence" value="ECO:0007669"/>
    <property type="project" value="UniProtKB-KW"/>
</dbReference>
<organism evidence="8 9">
    <name type="scientific">Candidatus Scatomorpha intestinavium</name>
    <dbReference type="NCBI Taxonomy" id="2840922"/>
    <lineage>
        <taxon>Bacteria</taxon>
        <taxon>Bacillati</taxon>
        <taxon>Bacillota</taxon>
        <taxon>Clostridia</taxon>
        <taxon>Eubacteriales</taxon>
        <taxon>Candidatus Scatomorpha</taxon>
    </lineage>
</organism>
<evidence type="ECO:0000259" key="7">
    <source>
        <dbReference type="PROSITE" id="PS51272"/>
    </source>
</evidence>
<keyword evidence="1 5" id="KW-0929">Antimicrobial</keyword>
<dbReference type="InterPro" id="IPR023346">
    <property type="entry name" value="Lysozyme-like_dom_sf"/>
</dbReference>
<evidence type="ECO:0000256" key="1">
    <source>
        <dbReference type="ARBA" id="ARBA00022529"/>
    </source>
</evidence>
<dbReference type="Pfam" id="PF00959">
    <property type="entry name" value="Phage_lysozyme"/>
    <property type="match status" value="1"/>
</dbReference>
<evidence type="ECO:0000256" key="6">
    <source>
        <dbReference type="SAM" id="SignalP"/>
    </source>
</evidence>
<sequence length="373" mass="40702">MFKRTLCLALCACLLLSCAAFASSSGGEMHASEAAIQFIKSFEGFSPTVHGDTTGWAIGYGTQCGEFDYPLGISEEEGDALMRADIAEMESALNASLGSMGITLEQHEFDALISFTYNLGIGWLGSDYQIYAMLSNGHGGYSDDAVVNIFARYCHVGTEISEGLLNRRLAEAKLFLYGDYRFGGTPEYEYRYSTTEDGDYRLLELTGKLSACEFTDVGYESWYYKYIAPLAYSGMIDGRAAGVFAPDSAITNGEALKLILLAAGYGEQAPTDYRWASGYLAFAVDYAIIGPDEVVELDQPVSRALVAKMVCRSLGIAPTGASPFYDTDDPYVTALYEYGLVEGSYDGGILVYRPYSSITRAELAAIVWRMYCM</sequence>
<comment type="caution">
    <text evidence="8">The sequence shown here is derived from an EMBL/GenBank/DDBJ whole genome shotgun (WGS) entry which is preliminary data.</text>
</comment>
<dbReference type="InterPro" id="IPR002196">
    <property type="entry name" value="Glyco_hydro_24"/>
</dbReference>
<dbReference type="Gene3D" id="1.10.530.40">
    <property type="match status" value="1"/>
</dbReference>